<accession>A0A0G0BIZ4</accession>
<sequence length="78" mass="9117">MDDSQKQPGEFSHLPDLMTVKEVAKFLRVSPITIKRWGKKGKLLPIRINSRGDRRYTKEQVLWIIGKGFSKKNFDEDL</sequence>
<comment type="caution">
    <text evidence="2">The sequence shown here is derived from an EMBL/GenBank/DDBJ whole genome shotgun (WGS) entry which is preliminary data.</text>
</comment>
<dbReference type="AlphaFoldDB" id="A0A0G0BIZ4"/>
<dbReference type="Pfam" id="PF13411">
    <property type="entry name" value="MerR_1"/>
    <property type="match status" value="1"/>
</dbReference>
<proteinExistence type="predicted"/>
<dbReference type="EMBL" id="LBQB01000006">
    <property type="protein sequence ID" value="KKP69464.1"/>
    <property type="molecule type" value="Genomic_DNA"/>
</dbReference>
<dbReference type="GO" id="GO:0003677">
    <property type="term" value="F:DNA binding"/>
    <property type="evidence" value="ECO:0007669"/>
    <property type="project" value="InterPro"/>
</dbReference>
<protein>
    <recommendedName>
        <fullName evidence="1">HTH merR-type domain-containing protein</fullName>
    </recommendedName>
</protein>
<dbReference type="GO" id="GO:0006355">
    <property type="term" value="P:regulation of DNA-templated transcription"/>
    <property type="evidence" value="ECO:0007669"/>
    <property type="project" value="InterPro"/>
</dbReference>
<dbReference type="InterPro" id="IPR000551">
    <property type="entry name" value="MerR-type_HTH_dom"/>
</dbReference>
<gene>
    <name evidence="2" type="ORF">UR67_C0006G0031</name>
</gene>
<dbReference type="SUPFAM" id="SSF46955">
    <property type="entry name" value="Putative DNA-binding domain"/>
    <property type="match status" value="1"/>
</dbReference>
<evidence type="ECO:0000313" key="3">
    <source>
        <dbReference type="Proteomes" id="UP000034581"/>
    </source>
</evidence>
<dbReference type="Proteomes" id="UP000034581">
    <property type="component" value="Unassembled WGS sequence"/>
</dbReference>
<dbReference type="InterPro" id="IPR009061">
    <property type="entry name" value="DNA-bd_dom_put_sf"/>
</dbReference>
<feature type="domain" description="HTH merR-type" evidence="1">
    <location>
        <begin position="18"/>
        <end position="64"/>
    </location>
</feature>
<evidence type="ECO:0000313" key="2">
    <source>
        <dbReference type="EMBL" id="KKP69464.1"/>
    </source>
</evidence>
<evidence type="ECO:0000259" key="1">
    <source>
        <dbReference type="Pfam" id="PF13411"/>
    </source>
</evidence>
<name>A0A0G0BIZ4_UNCC3</name>
<reference evidence="2 3" key="1">
    <citation type="journal article" date="2015" name="Nature">
        <title>rRNA introns, odd ribosomes, and small enigmatic genomes across a large radiation of phyla.</title>
        <authorList>
            <person name="Brown C.T."/>
            <person name="Hug L.A."/>
            <person name="Thomas B.C."/>
            <person name="Sharon I."/>
            <person name="Castelle C.J."/>
            <person name="Singh A."/>
            <person name="Wilkins M.J."/>
            <person name="Williams K.H."/>
            <person name="Banfield J.F."/>
        </authorList>
    </citation>
    <scope>NUCLEOTIDE SEQUENCE [LARGE SCALE GENOMIC DNA]</scope>
</reference>
<organism evidence="2 3">
    <name type="scientific">candidate division CPR3 bacterium GW2011_GWF2_35_18</name>
    <dbReference type="NCBI Taxonomy" id="1618350"/>
    <lineage>
        <taxon>Bacteria</taxon>
        <taxon>Bacteria division CPR3</taxon>
    </lineage>
</organism>
<dbReference type="STRING" id="1618350.UR67_C0006G0031"/>
<dbReference type="Gene3D" id="1.10.1660.10">
    <property type="match status" value="1"/>
</dbReference>